<feature type="transmembrane region" description="Helical" evidence="10">
    <location>
        <begin position="298"/>
        <end position="318"/>
    </location>
</feature>
<feature type="binding site" evidence="6">
    <location>
        <position position="354"/>
    </location>
    <ligand>
        <name>Na(+)</name>
        <dbReference type="ChEBI" id="CHEBI:29101"/>
        <label>1</label>
    </ligand>
</feature>
<dbReference type="InterPro" id="IPR000175">
    <property type="entry name" value="Na/ntran_symport"/>
</dbReference>
<keyword evidence="5 10" id="KW-0472">Membrane</keyword>
<feature type="binding site" evidence="6">
    <location>
        <position position="454"/>
    </location>
    <ligand>
        <name>Na(+)</name>
        <dbReference type="ChEBI" id="CHEBI:29101"/>
        <label>1</label>
    </ligand>
</feature>
<dbReference type="PROSITE" id="PS00610">
    <property type="entry name" value="NA_NEUROTRAN_SYMP_1"/>
    <property type="match status" value="1"/>
</dbReference>
<evidence type="ECO:0000256" key="7">
    <source>
        <dbReference type="PIRSR" id="PIRSR600175-2"/>
    </source>
</evidence>
<dbReference type="GO" id="GO:0015293">
    <property type="term" value="F:symporter activity"/>
    <property type="evidence" value="ECO:0007669"/>
    <property type="project" value="UniProtKB-KW"/>
</dbReference>
<sequence>PALVFLGSTFISYCLWLAACGLLAPFVHNNRLNAAQAQMSDQSSPEAASADSPAAEERSPLAPLSSGGVGGNSTASNVAQDDPEFEVEVAVDERESWGTKIDFLLSIIGFAVDLANVWRFPYLCYKYGGGAFLLPYFLMNIFQAVPLFYMELVLGQVNQHGPIRVWDICPLARGIGLAQNLMTYLVAFYYNVIIAWCFLFLFNSFSTTTLPWMKCDNAFNTEWCVTVEQYKNLTMQNRSAKYVLASEEFFERGVLAIHESVGLSNLGQPRLLLVICCMIVFTCLYFSLWKGVKTSGKVVYITATMPYILLSILLVNGARLPGASKGIKYFINPDLSKLNSIDPWIEAAIQVFYSTGAGFGVHLSYASYSRPKNNCYRDCLITAAANAAASFLAGFVVFSYLGYMSEITGKPVDQVTAEGPGLVFQVYPIAIGTLPVAPLWSILFFSLLITLGLDSAMGGMECLLTGVGDLIEKPLRRYKNVREIFTVCVIVFAFFMSIFLCTQGGMYIWNLLNNFSAGLSIIVVAFSQAIAVSWFYGLDQFCKDIKDNLGFSPGIFWRLCWKFISPVFILVIIVFNIVILMDSSSFLYFYKYTEYHPELFANRTEGNNYFYFYPTGGKLIGWGICAIQLGMIPALAVYAIVSYKSLAKAITPIRDHRLVDSGHVTRYTIRHWLSLGPMDTFPLDLIHRAWSKRRHGNKSNANASEAEDGDGNHKASESYPMTGSSKVVDEDG</sequence>
<evidence type="ECO:0000256" key="3">
    <source>
        <dbReference type="ARBA" id="ARBA00022692"/>
    </source>
</evidence>
<feature type="binding site" evidence="6">
    <location>
        <position position="116"/>
    </location>
    <ligand>
        <name>Na(+)</name>
        <dbReference type="ChEBI" id="CHEBI:29101"/>
        <label>1</label>
    </ligand>
</feature>
<keyword evidence="6" id="KW-0915">Sodium</keyword>
<evidence type="ECO:0000256" key="5">
    <source>
        <dbReference type="ARBA" id="ARBA00023136"/>
    </source>
</evidence>
<feature type="binding site" evidence="6">
    <location>
        <position position="386"/>
    </location>
    <ligand>
        <name>Na(+)</name>
        <dbReference type="ChEBI" id="CHEBI:29101"/>
        <label>1</label>
    </ligand>
</feature>
<evidence type="ECO:0000256" key="6">
    <source>
        <dbReference type="PIRSR" id="PIRSR600175-1"/>
    </source>
</evidence>
<dbReference type="InterPro" id="IPR037272">
    <property type="entry name" value="SNS_sf"/>
</dbReference>
<comment type="similarity">
    <text evidence="8">Belongs to the sodium:neurotransmitter symporter (SNF) (TC 2.A.22) family.</text>
</comment>
<dbReference type="GO" id="GO:0046872">
    <property type="term" value="F:metal ion binding"/>
    <property type="evidence" value="ECO:0007669"/>
    <property type="project" value="UniProtKB-KW"/>
</dbReference>
<feature type="disulfide bond" evidence="7">
    <location>
        <begin position="215"/>
        <end position="224"/>
    </location>
</feature>
<keyword evidence="11" id="KW-1185">Reference proteome</keyword>
<keyword evidence="4 10" id="KW-1133">Transmembrane helix</keyword>
<evidence type="ECO:0000256" key="10">
    <source>
        <dbReference type="SAM" id="Phobius"/>
    </source>
</evidence>
<evidence type="ECO:0000256" key="1">
    <source>
        <dbReference type="ARBA" id="ARBA00004141"/>
    </source>
</evidence>
<keyword evidence="7" id="KW-1015">Disulfide bond</keyword>
<reference evidence="12" key="1">
    <citation type="submission" date="2016-11" db="UniProtKB">
        <authorList>
            <consortium name="WormBaseParasite"/>
        </authorList>
    </citation>
    <scope>IDENTIFICATION</scope>
</reference>
<accession>A0A1I8H7S1</accession>
<name>A0A1I8H7S1_9PLAT</name>
<feature type="binding site" evidence="6">
    <location>
        <position position="112"/>
    </location>
    <ligand>
        <name>Na(+)</name>
        <dbReference type="ChEBI" id="CHEBI:29101"/>
        <label>1</label>
    </ligand>
</feature>
<keyword evidence="6" id="KW-0479">Metal-binding</keyword>
<feature type="binding site" evidence="6">
    <location>
        <position position="109"/>
    </location>
    <ligand>
        <name>Na(+)</name>
        <dbReference type="ChEBI" id="CHEBI:29101"/>
        <label>1</label>
    </ligand>
</feature>
<dbReference type="PANTHER" id="PTHR11616">
    <property type="entry name" value="SODIUM/CHLORIDE DEPENDENT TRANSPORTER"/>
    <property type="match status" value="1"/>
</dbReference>
<feature type="transmembrane region" description="Helical" evidence="10">
    <location>
        <begin position="271"/>
        <end position="289"/>
    </location>
</feature>
<dbReference type="PANTHER" id="PTHR11616:SF38">
    <property type="entry name" value="SODIUM-DEPENDENT DOPAMINE TRANSPORTER"/>
    <property type="match status" value="1"/>
</dbReference>
<feature type="transmembrane region" description="Helical" evidence="10">
    <location>
        <begin position="6"/>
        <end position="27"/>
    </location>
</feature>
<dbReference type="AlphaFoldDB" id="A0A1I8H7S1"/>
<keyword evidence="8" id="KW-0769">Symport</keyword>
<feature type="transmembrane region" description="Helical" evidence="10">
    <location>
        <begin position="423"/>
        <end position="451"/>
    </location>
</feature>
<dbReference type="PRINTS" id="PR00176">
    <property type="entry name" value="NANEUSMPORT"/>
</dbReference>
<feature type="transmembrane region" description="Helical" evidence="10">
    <location>
        <begin position="181"/>
        <end position="202"/>
    </location>
</feature>
<dbReference type="Pfam" id="PF00209">
    <property type="entry name" value="SNF"/>
    <property type="match status" value="1"/>
</dbReference>
<dbReference type="GO" id="GO:0006865">
    <property type="term" value="P:amino acid transport"/>
    <property type="evidence" value="ECO:0007669"/>
    <property type="project" value="TreeGrafter"/>
</dbReference>
<feature type="transmembrane region" description="Helical" evidence="10">
    <location>
        <begin position="515"/>
        <end position="538"/>
    </location>
</feature>
<feature type="transmembrane region" description="Helical" evidence="10">
    <location>
        <begin position="484"/>
        <end position="509"/>
    </location>
</feature>
<feature type="transmembrane region" description="Helical" evidence="10">
    <location>
        <begin position="619"/>
        <end position="641"/>
    </location>
</feature>
<feature type="transmembrane region" description="Helical" evidence="10">
    <location>
        <begin position="559"/>
        <end position="581"/>
    </location>
</feature>
<dbReference type="SUPFAM" id="SSF161070">
    <property type="entry name" value="SNF-like"/>
    <property type="match status" value="1"/>
</dbReference>
<comment type="subcellular location">
    <subcellularLocation>
        <location evidence="1">Membrane</location>
        <topology evidence="1">Multi-pass membrane protein</topology>
    </subcellularLocation>
</comment>
<dbReference type="GO" id="GO:0035725">
    <property type="term" value="P:sodium ion transmembrane transport"/>
    <property type="evidence" value="ECO:0007669"/>
    <property type="project" value="TreeGrafter"/>
</dbReference>
<evidence type="ECO:0000313" key="12">
    <source>
        <dbReference type="WBParaSite" id="maker-uti_cns_0004744-snap-gene-0.8-mRNA-1"/>
    </source>
</evidence>
<feature type="binding site" evidence="6">
    <location>
        <position position="455"/>
    </location>
    <ligand>
        <name>Na(+)</name>
        <dbReference type="ChEBI" id="CHEBI:29101"/>
        <label>1</label>
    </ligand>
</feature>
<evidence type="ECO:0000256" key="4">
    <source>
        <dbReference type="ARBA" id="ARBA00022989"/>
    </source>
</evidence>
<evidence type="ECO:0000256" key="2">
    <source>
        <dbReference type="ARBA" id="ARBA00022448"/>
    </source>
</evidence>
<feature type="transmembrane region" description="Helical" evidence="10">
    <location>
        <begin position="133"/>
        <end position="154"/>
    </location>
</feature>
<dbReference type="GO" id="GO:0005886">
    <property type="term" value="C:plasma membrane"/>
    <property type="evidence" value="ECO:0007669"/>
    <property type="project" value="TreeGrafter"/>
</dbReference>
<feature type="region of interest" description="Disordered" evidence="9">
    <location>
        <begin position="696"/>
        <end position="732"/>
    </location>
</feature>
<feature type="binding site" evidence="6">
    <location>
        <position position="111"/>
    </location>
    <ligand>
        <name>Na(+)</name>
        <dbReference type="ChEBI" id="CHEBI:29101"/>
        <label>1</label>
    </ligand>
</feature>
<feature type="compositionally biased region" description="Low complexity" evidence="9">
    <location>
        <begin position="43"/>
        <end position="53"/>
    </location>
</feature>
<evidence type="ECO:0000313" key="11">
    <source>
        <dbReference type="Proteomes" id="UP000095280"/>
    </source>
</evidence>
<proteinExistence type="inferred from homology"/>
<feature type="region of interest" description="Disordered" evidence="9">
    <location>
        <begin position="38"/>
        <end position="78"/>
    </location>
</feature>
<dbReference type="Proteomes" id="UP000095280">
    <property type="component" value="Unplaced"/>
</dbReference>
<organism evidence="11 12">
    <name type="scientific">Macrostomum lignano</name>
    <dbReference type="NCBI Taxonomy" id="282301"/>
    <lineage>
        <taxon>Eukaryota</taxon>
        <taxon>Metazoa</taxon>
        <taxon>Spiralia</taxon>
        <taxon>Lophotrochozoa</taxon>
        <taxon>Platyhelminthes</taxon>
        <taxon>Rhabditophora</taxon>
        <taxon>Macrostomorpha</taxon>
        <taxon>Macrostomida</taxon>
        <taxon>Macrostomidae</taxon>
        <taxon>Macrostomum</taxon>
    </lineage>
</organism>
<dbReference type="PROSITE" id="PS50267">
    <property type="entry name" value="NA_NEUROTRAN_SYMP_3"/>
    <property type="match status" value="1"/>
</dbReference>
<evidence type="ECO:0000256" key="8">
    <source>
        <dbReference type="RuleBase" id="RU003732"/>
    </source>
</evidence>
<feature type="transmembrane region" description="Helical" evidence="10">
    <location>
        <begin position="380"/>
        <end position="403"/>
    </location>
</feature>
<protein>
    <recommendedName>
        <fullName evidence="8">Transporter</fullName>
    </recommendedName>
</protein>
<feature type="binding site" evidence="6">
    <location>
        <position position="451"/>
    </location>
    <ligand>
        <name>Na(+)</name>
        <dbReference type="ChEBI" id="CHEBI:29101"/>
        <label>1</label>
    </ligand>
</feature>
<evidence type="ECO:0000256" key="9">
    <source>
        <dbReference type="SAM" id="MobiDB-lite"/>
    </source>
</evidence>
<feature type="transmembrane region" description="Helical" evidence="10">
    <location>
        <begin position="103"/>
        <end position="121"/>
    </location>
</feature>
<keyword evidence="3 8" id="KW-0812">Transmembrane</keyword>
<feature type="transmembrane region" description="Helical" evidence="10">
    <location>
        <begin position="347"/>
        <end position="368"/>
    </location>
</feature>
<keyword evidence="2 8" id="KW-0813">Transport</keyword>
<dbReference type="WBParaSite" id="maker-uti_cns_0004744-snap-gene-0.8-mRNA-1">
    <property type="protein sequence ID" value="maker-uti_cns_0004744-snap-gene-0.8-mRNA-1"/>
    <property type="gene ID" value="maker-uti_cns_0004744-snap-gene-0.8"/>
</dbReference>